<dbReference type="InterPro" id="IPR038765">
    <property type="entry name" value="Papain-like_cys_pep_sf"/>
</dbReference>
<reference evidence="6" key="2">
    <citation type="submission" date="2025-08" db="UniProtKB">
        <authorList>
            <consortium name="RefSeq"/>
        </authorList>
    </citation>
    <scope>IDENTIFICATION</scope>
</reference>
<comment type="similarity">
    <text evidence="1">Belongs to the peptidase C48 family.</text>
</comment>
<evidence type="ECO:0000259" key="4">
    <source>
        <dbReference type="PROSITE" id="PS50600"/>
    </source>
</evidence>
<organism evidence="5 6">
    <name type="scientific">Solanum pennellii</name>
    <name type="common">Tomato</name>
    <name type="synonym">Lycopersicon pennellii</name>
    <dbReference type="NCBI Taxonomy" id="28526"/>
    <lineage>
        <taxon>Eukaryota</taxon>
        <taxon>Viridiplantae</taxon>
        <taxon>Streptophyta</taxon>
        <taxon>Embryophyta</taxon>
        <taxon>Tracheophyta</taxon>
        <taxon>Spermatophyta</taxon>
        <taxon>Magnoliopsida</taxon>
        <taxon>eudicotyledons</taxon>
        <taxon>Gunneridae</taxon>
        <taxon>Pentapetalae</taxon>
        <taxon>asterids</taxon>
        <taxon>lamiids</taxon>
        <taxon>Solanales</taxon>
        <taxon>Solanaceae</taxon>
        <taxon>Solanoideae</taxon>
        <taxon>Solaneae</taxon>
        <taxon>Solanum</taxon>
        <taxon>Solanum subgen. Lycopersicon</taxon>
    </lineage>
</organism>
<reference evidence="5" key="1">
    <citation type="journal article" date="2014" name="Nat. Genet.">
        <title>The genome of the stress-tolerant wild tomato species Solanum pennellii.</title>
        <authorList>
            <person name="Bolger A."/>
            <person name="Scossa F."/>
            <person name="Bolger M.E."/>
            <person name="Lanz C."/>
            <person name="Maumus F."/>
            <person name="Tohge T."/>
            <person name="Quesneville H."/>
            <person name="Alseekh S."/>
            <person name="Sorensen I."/>
            <person name="Lichtenstein G."/>
            <person name="Fich E.A."/>
            <person name="Conte M."/>
            <person name="Keller H."/>
            <person name="Schneeberger K."/>
            <person name="Schwacke R."/>
            <person name="Ofner I."/>
            <person name="Vrebalov J."/>
            <person name="Xu Y."/>
            <person name="Osorio S."/>
            <person name="Aflitos S.A."/>
            <person name="Schijlen E."/>
            <person name="Jimenez-Gomez J.M."/>
            <person name="Ryngajllo M."/>
            <person name="Kimura S."/>
            <person name="Kumar R."/>
            <person name="Koenig D."/>
            <person name="Headland L.R."/>
            <person name="Maloof J.N."/>
            <person name="Sinha N."/>
            <person name="van Ham R.C."/>
            <person name="Lankhorst R.K."/>
            <person name="Mao L."/>
            <person name="Vogel A."/>
            <person name="Arsova B."/>
            <person name="Panstruga R."/>
            <person name="Fei Z."/>
            <person name="Rose J.K."/>
            <person name="Zamir D."/>
            <person name="Carrari F."/>
            <person name="Giovannoni J.J."/>
            <person name="Weigel D."/>
            <person name="Usadel B."/>
            <person name="Fernie A.R."/>
        </authorList>
    </citation>
    <scope>NUCLEOTIDE SEQUENCE [LARGE SCALE GENOMIC DNA]</scope>
    <source>
        <strain evidence="5">cv. LA0716</strain>
    </source>
</reference>
<dbReference type="Gene3D" id="3.40.395.10">
    <property type="entry name" value="Adenoviral Proteinase, Chain A"/>
    <property type="match status" value="1"/>
</dbReference>
<evidence type="ECO:0000313" key="5">
    <source>
        <dbReference type="Proteomes" id="UP000694930"/>
    </source>
</evidence>
<evidence type="ECO:0000256" key="3">
    <source>
        <dbReference type="ARBA" id="ARBA00022801"/>
    </source>
</evidence>
<dbReference type="GeneID" id="107028356"/>
<accession>A0ABM1HFM3</accession>
<dbReference type="PANTHER" id="PTHR31470">
    <property type="entry name" value="CYSTEINE PROTEINASES SUPERFAMILY PROTEIN-RELATED-RELATED"/>
    <property type="match status" value="1"/>
</dbReference>
<dbReference type="Proteomes" id="UP000694930">
    <property type="component" value="Chromosome 8"/>
</dbReference>
<dbReference type="InterPro" id="IPR003653">
    <property type="entry name" value="Peptidase_C48_C"/>
</dbReference>
<dbReference type="Pfam" id="PF02902">
    <property type="entry name" value="Peptidase_C48"/>
    <property type="match status" value="1"/>
</dbReference>
<name>A0ABM1HFM3_SOLPN</name>
<keyword evidence="3" id="KW-0378">Hydrolase</keyword>
<keyword evidence="5" id="KW-1185">Reference proteome</keyword>
<keyword evidence="2" id="KW-0645">Protease</keyword>
<evidence type="ECO:0000313" key="6">
    <source>
        <dbReference type="RefSeq" id="XP_015084869.1"/>
    </source>
</evidence>
<dbReference type="PROSITE" id="PS50600">
    <property type="entry name" value="ULP_PROTEASE"/>
    <property type="match status" value="1"/>
</dbReference>
<feature type="domain" description="Ubiquitin-like protease family profile" evidence="4">
    <location>
        <begin position="1"/>
        <end position="121"/>
    </location>
</feature>
<sequence>MPWHVKDDVYVPVNSNVEFHWVLTVVALKERCIKVYDFMSSNRSSRKLSSEIQKMATMLPKYLELSGFFEQNERTNWLVLKCYQGKNKSHPFEVSHVTGIAQQESSSLDCGIFIVSYTEYLSDGLQVPSWGISSDTLRLRYASLL</sequence>
<dbReference type="SUPFAM" id="SSF54001">
    <property type="entry name" value="Cysteine proteinases"/>
    <property type="match status" value="1"/>
</dbReference>
<protein>
    <submittedName>
        <fullName evidence="6">Uncharacterized protein LOC107028356</fullName>
    </submittedName>
</protein>
<dbReference type="PANTHER" id="PTHR31470:SF46">
    <property type="entry name" value="ULP1 PROTEASE FAMILY, C-TERMINAL CATALYTIC DOMAIN CONTAINING PROTEIN"/>
    <property type="match status" value="1"/>
</dbReference>
<proteinExistence type="inferred from homology"/>
<evidence type="ECO:0000256" key="1">
    <source>
        <dbReference type="ARBA" id="ARBA00005234"/>
    </source>
</evidence>
<evidence type="ECO:0000256" key="2">
    <source>
        <dbReference type="ARBA" id="ARBA00022670"/>
    </source>
</evidence>
<dbReference type="RefSeq" id="XP_015084869.1">
    <property type="nucleotide sequence ID" value="XM_015229383.1"/>
</dbReference>
<gene>
    <name evidence="6" type="primary">LOC107028356</name>
</gene>